<evidence type="ECO:0000256" key="1">
    <source>
        <dbReference type="SAM" id="MobiDB-lite"/>
    </source>
</evidence>
<comment type="caution">
    <text evidence="2">The sequence shown here is derived from an EMBL/GenBank/DDBJ whole genome shotgun (WGS) entry which is preliminary data.</text>
</comment>
<dbReference type="Gene3D" id="3.80.10.10">
    <property type="entry name" value="Ribonuclease Inhibitor"/>
    <property type="match status" value="1"/>
</dbReference>
<name>A0A9P6JFW2_9FUNG</name>
<dbReference type="Proteomes" id="UP000749646">
    <property type="component" value="Unassembled WGS sequence"/>
</dbReference>
<dbReference type="InterPro" id="IPR032675">
    <property type="entry name" value="LRR_dom_sf"/>
</dbReference>
<accession>A0A9P6JFW2</accession>
<dbReference type="AlphaFoldDB" id="A0A9P6JFW2"/>
<dbReference type="SUPFAM" id="SSF52047">
    <property type="entry name" value="RNI-like"/>
    <property type="match status" value="1"/>
</dbReference>
<feature type="compositionally biased region" description="Acidic residues" evidence="1">
    <location>
        <begin position="47"/>
        <end position="83"/>
    </location>
</feature>
<evidence type="ECO:0000313" key="2">
    <source>
        <dbReference type="EMBL" id="KAF9970666.1"/>
    </source>
</evidence>
<dbReference type="EMBL" id="JAAAHW010004942">
    <property type="protein sequence ID" value="KAF9970666.1"/>
    <property type="molecule type" value="Genomic_DNA"/>
</dbReference>
<gene>
    <name evidence="2" type="ORF">BGZ65_010959</name>
</gene>
<evidence type="ECO:0000313" key="3">
    <source>
        <dbReference type="Proteomes" id="UP000749646"/>
    </source>
</evidence>
<feature type="non-terminal residue" evidence="2">
    <location>
        <position position="502"/>
    </location>
</feature>
<evidence type="ECO:0008006" key="4">
    <source>
        <dbReference type="Google" id="ProtNLM"/>
    </source>
</evidence>
<feature type="region of interest" description="Disordered" evidence="1">
    <location>
        <begin position="40"/>
        <end position="83"/>
    </location>
</feature>
<dbReference type="OrthoDB" id="2405956at2759"/>
<organism evidence="2 3">
    <name type="scientific">Modicella reniformis</name>
    <dbReference type="NCBI Taxonomy" id="1440133"/>
    <lineage>
        <taxon>Eukaryota</taxon>
        <taxon>Fungi</taxon>
        <taxon>Fungi incertae sedis</taxon>
        <taxon>Mucoromycota</taxon>
        <taxon>Mortierellomycotina</taxon>
        <taxon>Mortierellomycetes</taxon>
        <taxon>Mortierellales</taxon>
        <taxon>Mortierellaceae</taxon>
        <taxon>Modicella</taxon>
    </lineage>
</organism>
<protein>
    <recommendedName>
        <fullName evidence="4">F-box domain-containing protein</fullName>
    </recommendedName>
</protein>
<sequence length="502" mass="57804">MDAGGMAKAYIVLGMQHPNKQREKQSQILKERMVNNYFFLNNTTDVESGEEEEKEEEEEEEGEEEEGEEEEGEEEEDEEEEEGAALLKLNATVSLFAIRSIVAQFLNRSDLATAARVSRSWNASFIPSLYSEVHWCPELKNPLNENIITYADHIRQLHLMMDQFQLLTEHCTKLEVLHISFEGQDPDPEDWDHLSTLVRRNPRIKSIDIRDDSLEPPEAFLEALSACSPLRNLDIRMHKLDEIRMELILDTAIRLEYLRISCFKILLPKSLDKWPCFPVMKELTLDATTEVPIPIEIFRKCPKLRKFIWCEGTPGSVLDLCDLLMIHCPLIKNLKLFSESLTDLDLSLILDSCREVTSLSIYYSMFGEQAFQSLKRLFPKIQKLNIKCRGMTSAMVQQIMTSCPNLLEFSGISLDAPDLLGIAKDEVTGEQKMVTQDWICTHIQDLDIFINGLEGKPEDWHRRILQQIGRLKKLQFLTLAPDEDYNTHRSAYDGLNFSLRTG</sequence>
<keyword evidence="3" id="KW-1185">Reference proteome</keyword>
<proteinExistence type="predicted"/>
<reference evidence="2" key="1">
    <citation type="journal article" date="2020" name="Fungal Divers.">
        <title>Resolving the Mortierellaceae phylogeny through synthesis of multi-gene phylogenetics and phylogenomics.</title>
        <authorList>
            <person name="Vandepol N."/>
            <person name="Liber J."/>
            <person name="Desiro A."/>
            <person name="Na H."/>
            <person name="Kennedy M."/>
            <person name="Barry K."/>
            <person name="Grigoriev I.V."/>
            <person name="Miller A.N."/>
            <person name="O'Donnell K."/>
            <person name="Stajich J.E."/>
            <person name="Bonito G."/>
        </authorList>
    </citation>
    <scope>NUCLEOTIDE SEQUENCE</scope>
    <source>
        <strain evidence="2">MES-2147</strain>
    </source>
</reference>